<evidence type="ECO:0000313" key="1">
    <source>
        <dbReference type="EMBL" id="CAB4683645.1"/>
    </source>
</evidence>
<protein>
    <submittedName>
        <fullName evidence="1">Unannotated protein</fullName>
    </submittedName>
</protein>
<organism evidence="1">
    <name type="scientific">freshwater metagenome</name>
    <dbReference type="NCBI Taxonomy" id="449393"/>
    <lineage>
        <taxon>unclassified sequences</taxon>
        <taxon>metagenomes</taxon>
        <taxon>ecological metagenomes</taxon>
    </lineage>
</organism>
<reference evidence="1" key="1">
    <citation type="submission" date="2020-05" db="EMBL/GenBank/DDBJ databases">
        <authorList>
            <person name="Chiriac C."/>
            <person name="Salcher M."/>
            <person name="Ghai R."/>
            <person name="Kavagutti S V."/>
        </authorList>
    </citation>
    <scope>NUCLEOTIDE SEQUENCE</scope>
</reference>
<name>A0A6J6NGC1_9ZZZZ</name>
<sequence>MIAKTKPAINGDRVNTGAGISKIGIKPKYL</sequence>
<dbReference type="EMBL" id="CAEZXI010000047">
    <property type="protein sequence ID" value="CAB4683645.1"/>
    <property type="molecule type" value="Genomic_DNA"/>
</dbReference>
<accession>A0A6J6NGC1</accession>
<proteinExistence type="predicted"/>
<gene>
    <name evidence="1" type="ORF">UFOPK2362_00578</name>
</gene>
<dbReference type="AlphaFoldDB" id="A0A6J6NGC1"/>